<dbReference type="GO" id="GO:0004672">
    <property type="term" value="F:protein kinase activity"/>
    <property type="evidence" value="ECO:0007669"/>
    <property type="project" value="InterPro"/>
</dbReference>
<evidence type="ECO:0000313" key="4">
    <source>
        <dbReference type="Proteomes" id="UP000017836"/>
    </source>
</evidence>
<dbReference type="InterPro" id="IPR051343">
    <property type="entry name" value="G-type_lectin_kinases/EP1-like"/>
</dbReference>
<proteinExistence type="predicted"/>
<evidence type="ECO:0000256" key="1">
    <source>
        <dbReference type="ARBA" id="ARBA00022729"/>
    </source>
</evidence>
<dbReference type="PANTHER" id="PTHR47976">
    <property type="entry name" value="G-TYPE LECTIN S-RECEPTOR-LIKE SERINE/THREONINE-PROTEIN KINASE SD2-5"/>
    <property type="match status" value="1"/>
</dbReference>
<dbReference type="Proteomes" id="UP000017836">
    <property type="component" value="Unassembled WGS sequence"/>
</dbReference>
<keyword evidence="1" id="KW-0732">Signal</keyword>
<dbReference type="HOGENOM" id="CLU_1456336_0_0_1"/>
<dbReference type="PANTHER" id="PTHR47976:SF108">
    <property type="entry name" value="G-TYPE LECTIN S-RECEPTOR-LIKE SERINE_THREONINE-PROTEIN KINASE LECRK1"/>
    <property type="match status" value="1"/>
</dbReference>
<dbReference type="EMBL" id="KI392687">
    <property type="protein sequence ID" value="ERN11620.1"/>
    <property type="molecule type" value="Genomic_DNA"/>
</dbReference>
<feature type="domain" description="Serine-threonine/tyrosine-protein kinase catalytic" evidence="2">
    <location>
        <begin position="5"/>
        <end position="97"/>
    </location>
</feature>
<sequence length="186" mass="21497">MHIGREVRIAVKKLDELVERREKVFRTELSAIGRTCHKNLVRLLGFCDDGDQRLLVYDFRPNGYLASFPFGTTKPSWGERIQLPYGIAIGIMYLHEDCEIVIYIPKMYFLISFPPQRLQASDWQSSYITTKPIQTCTLEGQTDTWHRSGVQMVQSLRRWIFLVLRSCCSRSYVVGGGLISINTTRD</sequence>
<dbReference type="SUPFAM" id="SSF56112">
    <property type="entry name" value="Protein kinase-like (PK-like)"/>
    <property type="match status" value="1"/>
</dbReference>
<evidence type="ECO:0000313" key="3">
    <source>
        <dbReference type="EMBL" id="ERN11620.1"/>
    </source>
</evidence>
<evidence type="ECO:0000259" key="2">
    <source>
        <dbReference type="Pfam" id="PF07714"/>
    </source>
</evidence>
<protein>
    <recommendedName>
        <fullName evidence="2">Serine-threonine/tyrosine-protein kinase catalytic domain-containing protein</fullName>
    </recommendedName>
</protein>
<dbReference type="Gramene" id="ERN11620">
    <property type="protein sequence ID" value="ERN11620"/>
    <property type="gene ID" value="AMTR_s00022p00194460"/>
</dbReference>
<reference evidence="4" key="1">
    <citation type="journal article" date="2013" name="Science">
        <title>The Amborella genome and the evolution of flowering plants.</title>
        <authorList>
            <consortium name="Amborella Genome Project"/>
        </authorList>
    </citation>
    <scope>NUCLEOTIDE SEQUENCE [LARGE SCALE GENOMIC DNA]</scope>
</reference>
<keyword evidence="4" id="KW-1185">Reference proteome</keyword>
<dbReference type="AlphaFoldDB" id="W1PWB5"/>
<dbReference type="InterPro" id="IPR001245">
    <property type="entry name" value="Ser-Thr/Tyr_kinase_cat_dom"/>
</dbReference>
<gene>
    <name evidence="3" type="ORF">AMTR_s00022p00194460</name>
</gene>
<accession>W1PWB5</accession>
<organism evidence="3 4">
    <name type="scientific">Amborella trichopoda</name>
    <dbReference type="NCBI Taxonomy" id="13333"/>
    <lineage>
        <taxon>Eukaryota</taxon>
        <taxon>Viridiplantae</taxon>
        <taxon>Streptophyta</taxon>
        <taxon>Embryophyta</taxon>
        <taxon>Tracheophyta</taxon>
        <taxon>Spermatophyta</taxon>
        <taxon>Magnoliopsida</taxon>
        <taxon>Amborellales</taxon>
        <taxon>Amborellaceae</taxon>
        <taxon>Amborella</taxon>
    </lineage>
</organism>
<dbReference type="Pfam" id="PF07714">
    <property type="entry name" value="PK_Tyr_Ser-Thr"/>
    <property type="match status" value="1"/>
</dbReference>
<name>W1PWB5_AMBTC</name>
<dbReference type="InterPro" id="IPR011009">
    <property type="entry name" value="Kinase-like_dom_sf"/>
</dbReference>
<dbReference type="Gene3D" id="1.10.510.10">
    <property type="entry name" value="Transferase(Phosphotransferase) domain 1"/>
    <property type="match status" value="1"/>
</dbReference>